<dbReference type="Proteomes" id="UP000000328">
    <property type="component" value="Chromosome"/>
</dbReference>
<evidence type="ECO:0000256" key="2">
    <source>
        <dbReference type="RuleBase" id="RU003749"/>
    </source>
</evidence>
<feature type="domain" description="STAS" evidence="3">
    <location>
        <begin position="21"/>
        <end position="130"/>
    </location>
</feature>
<reference evidence="4 5" key="1">
    <citation type="journal article" date="2010" name="Cell Res.">
        <title>Complete genome sequence of the rifamycin SV-producing Amycolatopsis mediterranei U32 revealed its genetic characteristics in phylogeny and metabolism.</title>
        <authorList>
            <person name="Zhao W."/>
            <person name="Zhong Y."/>
            <person name="Yuan H."/>
            <person name="Wang J."/>
            <person name="Zheng H."/>
            <person name="Wang Y."/>
            <person name="Cen X."/>
            <person name="Xu F."/>
            <person name="Bai J."/>
            <person name="Han X."/>
            <person name="Lu G."/>
            <person name="Zhu Y."/>
            <person name="Shao Z."/>
            <person name="Yan H."/>
            <person name="Li C."/>
            <person name="Peng N."/>
            <person name="Zhang Z."/>
            <person name="Zhang Y."/>
            <person name="Lin W."/>
            <person name="Fan Y."/>
            <person name="Qin Z."/>
            <person name="Hu Y."/>
            <person name="Zhu B."/>
            <person name="Wang S."/>
            <person name="Ding X."/>
            <person name="Zhao G.P."/>
        </authorList>
    </citation>
    <scope>NUCLEOTIDE SEQUENCE [LARGE SCALE GENOMIC DNA]</scope>
    <source>
        <strain evidence="5">U-32</strain>
    </source>
</reference>
<dbReference type="Pfam" id="PF01740">
    <property type="entry name" value="STAS"/>
    <property type="match status" value="1"/>
</dbReference>
<dbReference type="eggNOG" id="COG1366">
    <property type="taxonomic scope" value="Bacteria"/>
</dbReference>
<evidence type="ECO:0000313" key="5">
    <source>
        <dbReference type="Proteomes" id="UP000000328"/>
    </source>
</evidence>
<dbReference type="KEGG" id="amd:AMED_6484"/>
<sequence length="137" mass="15084">MLDAIRTHSLREPASRLPCPLTIMVTARHKHTTVVIAGEVDLAVTARVQDRLHDELRLRPEALIIDLTHVTFCSSSGLSALLEAVHDAHARGLPCAVIAGQRAILRPIQVLHLDRVLPIHANRADAEAWLSLVARLR</sequence>
<dbReference type="NCBIfam" id="TIGR00377">
    <property type="entry name" value="ant_ant_sig"/>
    <property type="match status" value="1"/>
</dbReference>
<comment type="similarity">
    <text evidence="1 2">Belongs to the anti-sigma-factor antagonist family.</text>
</comment>
<evidence type="ECO:0000313" key="4">
    <source>
        <dbReference type="EMBL" id="ADJ48215.1"/>
    </source>
</evidence>
<dbReference type="GO" id="GO:0043856">
    <property type="term" value="F:anti-sigma factor antagonist activity"/>
    <property type="evidence" value="ECO:0007669"/>
    <property type="project" value="InterPro"/>
</dbReference>
<evidence type="ECO:0000259" key="3">
    <source>
        <dbReference type="PROSITE" id="PS50801"/>
    </source>
</evidence>
<dbReference type="InterPro" id="IPR003658">
    <property type="entry name" value="Anti-sigma_ant"/>
</dbReference>
<protein>
    <recommendedName>
        <fullName evidence="2">Anti-sigma factor antagonist</fullName>
    </recommendedName>
</protein>
<dbReference type="SUPFAM" id="SSF52091">
    <property type="entry name" value="SpoIIaa-like"/>
    <property type="match status" value="1"/>
</dbReference>
<dbReference type="HOGENOM" id="CLU_115403_3_1_11"/>
<dbReference type="EMBL" id="CP002000">
    <property type="protein sequence ID" value="ADJ48215.1"/>
    <property type="molecule type" value="Genomic_DNA"/>
</dbReference>
<organism evidence="4 5">
    <name type="scientific">Amycolatopsis mediterranei (strain U-32)</name>
    <dbReference type="NCBI Taxonomy" id="749927"/>
    <lineage>
        <taxon>Bacteria</taxon>
        <taxon>Bacillati</taxon>
        <taxon>Actinomycetota</taxon>
        <taxon>Actinomycetes</taxon>
        <taxon>Pseudonocardiales</taxon>
        <taxon>Pseudonocardiaceae</taxon>
        <taxon>Amycolatopsis</taxon>
    </lineage>
</organism>
<proteinExistence type="inferred from homology"/>
<dbReference type="RefSeq" id="WP_013228264.1">
    <property type="nucleotide sequence ID" value="NC_014318.1"/>
</dbReference>
<dbReference type="Gene3D" id="3.30.750.24">
    <property type="entry name" value="STAS domain"/>
    <property type="match status" value="1"/>
</dbReference>
<dbReference type="InterPro" id="IPR036513">
    <property type="entry name" value="STAS_dom_sf"/>
</dbReference>
<dbReference type="PATRIC" id="fig|749927.5.peg.6740"/>
<dbReference type="PANTHER" id="PTHR33495:SF2">
    <property type="entry name" value="ANTI-SIGMA FACTOR ANTAGONIST TM_1081-RELATED"/>
    <property type="match status" value="1"/>
</dbReference>
<accession>A0A0H3DB21</accession>
<dbReference type="GeneID" id="92874138"/>
<dbReference type="OrthoDB" id="3633119at2"/>
<dbReference type="PROSITE" id="PS50801">
    <property type="entry name" value="STAS"/>
    <property type="match status" value="1"/>
</dbReference>
<gene>
    <name evidence="4" type="ordered locus">AMED_6484</name>
</gene>
<name>A0A0H3DB21_AMYMU</name>
<dbReference type="AlphaFoldDB" id="A0A0H3DB21"/>
<dbReference type="PANTHER" id="PTHR33495">
    <property type="entry name" value="ANTI-SIGMA FACTOR ANTAGONIST TM_1081-RELATED-RELATED"/>
    <property type="match status" value="1"/>
</dbReference>
<dbReference type="InterPro" id="IPR002645">
    <property type="entry name" value="STAS_dom"/>
</dbReference>
<evidence type="ECO:0000256" key="1">
    <source>
        <dbReference type="ARBA" id="ARBA00009013"/>
    </source>
</evidence>
<dbReference type="CDD" id="cd07043">
    <property type="entry name" value="STAS_anti-anti-sigma_factors"/>
    <property type="match status" value="1"/>
</dbReference>